<gene>
    <name evidence="9" type="ORF">HMPREF9306_00502</name>
</gene>
<evidence type="ECO:0000313" key="10">
    <source>
        <dbReference type="Proteomes" id="UP000014417"/>
    </source>
</evidence>
<keyword evidence="4 6" id="KW-0573">Peptidoglycan synthesis</keyword>
<comment type="pathway">
    <text evidence="1 6">Cell wall biogenesis; peptidoglycan biosynthesis.</text>
</comment>
<dbReference type="CDD" id="cd16913">
    <property type="entry name" value="YkuD_like"/>
    <property type="match status" value="1"/>
</dbReference>
<dbReference type="InterPro" id="IPR038063">
    <property type="entry name" value="Transpep_catalytic_dom"/>
</dbReference>
<evidence type="ECO:0000256" key="2">
    <source>
        <dbReference type="ARBA" id="ARBA00022679"/>
    </source>
</evidence>
<dbReference type="PANTHER" id="PTHR30582">
    <property type="entry name" value="L,D-TRANSPEPTIDASE"/>
    <property type="match status" value="1"/>
</dbReference>
<dbReference type="GO" id="GO:0018104">
    <property type="term" value="P:peptidoglycan-protein cross-linking"/>
    <property type="evidence" value="ECO:0007669"/>
    <property type="project" value="TreeGrafter"/>
</dbReference>
<dbReference type="GO" id="GO:0008360">
    <property type="term" value="P:regulation of cell shape"/>
    <property type="evidence" value="ECO:0007669"/>
    <property type="project" value="UniProtKB-UniRule"/>
</dbReference>
<organism evidence="9 10">
    <name type="scientific">Propionimicrobium lymphophilum ACS-093-V-SCH5</name>
    <dbReference type="NCBI Taxonomy" id="883161"/>
    <lineage>
        <taxon>Bacteria</taxon>
        <taxon>Bacillati</taxon>
        <taxon>Actinomycetota</taxon>
        <taxon>Actinomycetes</taxon>
        <taxon>Propionibacteriales</taxon>
        <taxon>Propionibacteriaceae</taxon>
        <taxon>Propionimicrobium</taxon>
    </lineage>
</organism>
<sequence>MVLRAIAQPSGRGKAYLAIMDNVSKNKSKAKRITLWATLAVVLLLVLSVLAYCFYFSGKGLPRTSVAGFSITGKSRPDVAKEMTQRLNDTKVNVEVNGEQNSYALSDLGVNVDVDATVKEAFAKNSNFLNSLGALFKSRNVEPVTTTDEAKQKEALDALIAKTGVPAENPAVKFDEAEGVFKAGEGKSGNAIDVDKVKETLDKAIDYLSTQDISLTTSQVEPSISVEQATETANKANELLKLSASIQGRAQAYEANAATKAGWVQIEAEDDAYAAPKLNGDKITEWVNEVAAAEKVEPKNGVRNVSESGDVLAVAVEAVDGYTVKNADAVANEAVAKLQDGQNYAGKFEFDVTKAEHEDKVVAEGAENLAYAAAPGEKWLEINLGNNTSSAYEGATLVRGPMLVVPGMPGAETVTGKFNVYLKYNSQTMRGTHPDGSRYVVPNVRWVTYFHGSYAFHYAPWQTSFGWSGPGGSNGCINMNEADSKFIYDWAPMGTVVVSHY</sequence>
<evidence type="ECO:0000256" key="1">
    <source>
        <dbReference type="ARBA" id="ARBA00004752"/>
    </source>
</evidence>
<dbReference type="UniPathway" id="UPA00219"/>
<dbReference type="PROSITE" id="PS52029">
    <property type="entry name" value="LD_TPASE"/>
    <property type="match status" value="1"/>
</dbReference>
<dbReference type="InterPro" id="IPR050979">
    <property type="entry name" value="LD-transpeptidase"/>
</dbReference>
<keyword evidence="3 6" id="KW-0133">Cell shape</keyword>
<protein>
    <recommendedName>
        <fullName evidence="8">L,D-TPase catalytic domain-containing protein</fullName>
    </recommendedName>
</protein>
<dbReference type="EMBL" id="AGZR01000004">
    <property type="protein sequence ID" value="EPD33740.1"/>
    <property type="molecule type" value="Genomic_DNA"/>
</dbReference>
<dbReference type="InterPro" id="IPR005490">
    <property type="entry name" value="LD_TPept_cat_dom"/>
</dbReference>
<keyword evidence="2" id="KW-0808">Transferase</keyword>
<evidence type="ECO:0000256" key="6">
    <source>
        <dbReference type="PROSITE-ProRule" id="PRU01373"/>
    </source>
</evidence>
<keyword evidence="7" id="KW-0812">Transmembrane</keyword>
<dbReference type="Pfam" id="PF03734">
    <property type="entry name" value="YkuD"/>
    <property type="match status" value="1"/>
</dbReference>
<dbReference type="Gene3D" id="2.40.440.10">
    <property type="entry name" value="L,D-transpeptidase catalytic domain-like"/>
    <property type="match status" value="1"/>
</dbReference>
<evidence type="ECO:0000256" key="3">
    <source>
        <dbReference type="ARBA" id="ARBA00022960"/>
    </source>
</evidence>
<dbReference type="PATRIC" id="fig|883161.3.peg.505"/>
<dbReference type="Pfam" id="PF12229">
    <property type="entry name" value="PG_binding_4"/>
    <property type="match status" value="1"/>
</dbReference>
<dbReference type="HOGENOM" id="CLU_029999_1_0_11"/>
<dbReference type="STRING" id="883161.HMPREF9306_00502"/>
<dbReference type="SUPFAM" id="SSF141523">
    <property type="entry name" value="L,D-transpeptidase catalytic domain-like"/>
    <property type="match status" value="1"/>
</dbReference>
<accession>S2W681</accession>
<comment type="caution">
    <text evidence="9">The sequence shown here is derived from an EMBL/GenBank/DDBJ whole genome shotgun (WGS) entry which is preliminary data.</text>
</comment>
<proteinExistence type="predicted"/>
<keyword evidence="10" id="KW-1185">Reference proteome</keyword>
<feature type="domain" description="L,D-TPase catalytic" evidence="8">
    <location>
        <begin position="378"/>
        <end position="500"/>
    </location>
</feature>
<evidence type="ECO:0000256" key="5">
    <source>
        <dbReference type="ARBA" id="ARBA00023316"/>
    </source>
</evidence>
<dbReference type="Proteomes" id="UP000014417">
    <property type="component" value="Unassembled WGS sequence"/>
</dbReference>
<keyword evidence="5 6" id="KW-0961">Cell wall biogenesis/degradation</keyword>
<name>S2W681_9ACTN</name>
<evidence type="ECO:0000313" key="9">
    <source>
        <dbReference type="EMBL" id="EPD33740.1"/>
    </source>
</evidence>
<evidence type="ECO:0000256" key="4">
    <source>
        <dbReference type="ARBA" id="ARBA00022984"/>
    </source>
</evidence>
<keyword evidence="7" id="KW-0472">Membrane</keyword>
<dbReference type="GO" id="GO:0071972">
    <property type="term" value="F:peptidoglycan L,D-transpeptidase activity"/>
    <property type="evidence" value="ECO:0007669"/>
    <property type="project" value="TreeGrafter"/>
</dbReference>
<dbReference type="PANTHER" id="PTHR30582:SF2">
    <property type="entry name" value="L,D-TRANSPEPTIDASE YCIB-RELATED"/>
    <property type="match status" value="1"/>
</dbReference>
<dbReference type="GO" id="GO:0005576">
    <property type="term" value="C:extracellular region"/>
    <property type="evidence" value="ECO:0007669"/>
    <property type="project" value="TreeGrafter"/>
</dbReference>
<feature type="transmembrane region" description="Helical" evidence="7">
    <location>
        <begin position="33"/>
        <end position="57"/>
    </location>
</feature>
<feature type="active site" description="Proton donor/acceptor" evidence="6">
    <location>
        <position position="457"/>
    </location>
</feature>
<keyword evidence="7" id="KW-1133">Transmembrane helix</keyword>
<dbReference type="AlphaFoldDB" id="S2W681"/>
<reference evidence="9 10" key="1">
    <citation type="submission" date="2013-04" db="EMBL/GenBank/DDBJ databases">
        <title>The Genome Sequence of Propionimicrobium lymphophilum ACS-093-V-SCH5.</title>
        <authorList>
            <consortium name="The Broad Institute Genomics Platform"/>
            <person name="Earl A."/>
            <person name="Ward D."/>
            <person name="Feldgarden M."/>
            <person name="Gevers D."/>
            <person name="Saerens B."/>
            <person name="Vaneechoutte M."/>
            <person name="Walker B."/>
            <person name="Young S."/>
            <person name="Zeng Q."/>
            <person name="Gargeya S."/>
            <person name="Fitzgerald M."/>
            <person name="Haas B."/>
            <person name="Abouelleil A."/>
            <person name="Allen A.W."/>
            <person name="Alvarado L."/>
            <person name="Arachchi H.M."/>
            <person name="Berlin A.M."/>
            <person name="Chapman S.B."/>
            <person name="Gainer-Dewar J."/>
            <person name="Goldberg J."/>
            <person name="Griggs A."/>
            <person name="Gujja S."/>
            <person name="Hansen M."/>
            <person name="Howarth C."/>
            <person name="Imamovic A."/>
            <person name="Ireland A."/>
            <person name="Larimer J."/>
            <person name="McCowan C."/>
            <person name="Murphy C."/>
            <person name="Pearson M."/>
            <person name="Poon T.W."/>
            <person name="Priest M."/>
            <person name="Roberts A."/>
            <person name="Saif S."/>
            <person name="Shea T."/>
            <person name="Sisk P."/>
            <person name="Sykes S."/>
            <person name="Wortman J."/>
            <person name="Nusbaum C."/>
            <person name="Birren B."/>
        </authorList>
    </citation>
    <scope>NUCLEOTIDE SEQUENCE [LARGE SCALE GENOMIC DNA]</scope>
    <source>
        <strain evidence="9 10">ACS-093-V-SCH5</strain>
    </source>
</reference>
<evidence type="ECO:0000259" key="8">
    <source>
        <dbReference type="PROSITE" id="PS52029"/>
    </source>
</evidence>
<evidence type="ECO:0000256" key="7">
    <source>
        <dbReference type="SAM" id="Phobius"/>
    </source>
</evidence>
<feature type="active site" description="Nucleophile" evidence="6">
    <location>
        <position position="476"/>
    </location>
</feature>
<dbReference type="GO" id="GO:0016740">
    <property type="term" value="F:transferase activity"/>
    <property type="evidence" value="ECO:0007669"/>
    <property type="project" value="UniProtKB-KW"/>
</dbReference>
<dbReference type="InterPro" id="IPR022029">
    <property type="entry name" value="YoaR-like_PG-bd"/>
</dbReference>
<dbReference type="GO" id="GO:0071555">
    <property type="term" value="P:cell wall organization"/>
    <property type="evidence" value="ECO:0007669"/>
    <property type="project" value="UniProtKB-UniRule"/>
</dbReference>
<dbReference type="OrthoDB" id="3176960at2"/>